<accession>A0A5B7I1V5</accession>
<organism evidence="1 2">
    <name type="scientific">Portunus trituberculatus</name>
    <name type="common">Swimming crab</name>
    <name type="synonym">Neptunus trituberculatus</name>
    <dbReference type="NCBI Taxonomy" id="210409"/>
    <lineage>
        <taxon>Eukaryota</taxon>
        <taxon>Metazoa</taxon>
        <taxon>Ecdysozoa</taxon>
        <taxon>Arthropoda</taxon>
        <taxon>Crustacea</taxon>
        <taxon>Multicrustacea</taxon>
        <taxon>Malacostraca</taxon>
        <taxon>Eumalacostraca</taxon>
        <taxon>Eucarida</taxon>
        <taxon>Decapoda</taxon>
        <taxon>Pleocyemata</taxon>
        <taxon>Brachyura</taxon>
        <taxon>Eubrachyura</taxon>
        <taxon>Portunoidea</taxon>
        <taxon>Portunidae</taxon>
        <taxon>Portuninae</taxon>
        <taxon>Portunus</taxon>
    </lineage>
</organism>
<keyword evidence="2" id="KW-1185">Reference proteome</keyword>
<evidence type="ECO:0000313" key="2">
    <source>
        <dbReference type="Proteomes" id="UP000324222"/>
    </source>
</evidence>
<name>A0A5B7I1V5_PORTR</name>
<evidence type="ECO:0000313" key="1">
    <source>
        <dbReference type="EMBL" id="MPC79341.1"/>
    </source>
</evidence>
<reference evidence="1 2" key="1">
    <citation type="submission" date="2019-05" db="EMBL/GenBank/DDBJ databases">
        <title>Another draft genome of Portunus trituberculatus and its Hox gene families provides insights of decapod evolution.</title>
        <authorList>
            <person name="Jeong J.-H."/>
            <person name="Song I."/>
            <person name="Kim S."/>
            <person name="Choi T."/>
            <person name="Kim D."/>
            <person name="Ryu S."/>
            <person name="Kim W."/>
        </authorList>
    </citation>
    <scope>NUCLEOTIDE SEQUENCE [LARGE SCALE GENOMIC DNA]</scope>
    <source>
        <tissue evidence="1">Muscle</tissue>
    </source>
</reference>
<sequence>MTFGEHTKDENHEETMMLMQFGKVWEDTVNYVAVQICPLRDVLDLHHRVCSVFLLPTQAARCL</sequence>
<comment type="caution">
    <text evidence="1">The sequence shown here is derived from an EMBL/GenBank/DDBJ whole genome shotgun (WGS) entry which is preliminary data.</text>
</comment>
<gene>
    <name evidence="1" type="ORF">E2C01_073864</name>
</gene>
<dbReference type="AlphaFoldDB" id="A0A5B7I1V5"/>
<dbReference type="Proteomes" id="UP000324222">
    <property type="component" value="Unassembled WGS sequence"/>
</dbReference>
<proteinExistence type="predicted"/>
<dbReference type="EMBL" id="VSRR010050865">
    <property type="protein sequence ID" value="MPC79341.1"/>
    <property type="molecule type" value="Genomic_DNA"/>
</dbReference>
<protein>
    <submittedName>
        <fullName evidence="1">Uncharacterized protein</fullName>
    </submittedName>
</protein>